<dbReference type="EMBL" id="QBKN01000013">
    <property type="protein sequence ID" value="PTX47161.1"/>
    <property type="molecule type" value="Genomic_DNA"/>
</dbReference>
<organism evidence="2 3">
    <name type="scientific">Allosediminivita pacifica</name>
    <dbReference type="NCBI Taxonomy" id="1267769"/>
    <lineage>
        <taxon>Bacteria</taxon>
        <taxon>Pseudomonadati</taxon>
        <taxon>Pseudomonadota</taxon>
        <taxon>Alphaproteobacteria</taxon>
        <taxon>Rhodobacterales</taxon>
        <taxon>Paracoccaceae</taxon>
        <taxon>Allosediminivita</taxon>
    </lineage>
</organism>
<comment type="caution">
    <text evidence="2">The sequence shown here is derived from an EMBL/GenBank/DDBJ whole genome shotgun (WGS) entry which is preliminary data.</text>
</comment>
<name>A0A2T6ATM3_9RHOB</name>
<evidence type="ECO:0000313" key="3">
    <source>
        <dbReference type="Proteomes" id="UP000244069"/>
    </source>
</evidence>
<dbReference type="SUPFAM" id="SSF53474">
    <property type="entry name" value="alpha/beta-Hydrolases"/>
    <property type="match status" value="1"/>
</dbReference>
<evidence type="ECO:0000259" key="1">
    <source>
        <dbReference type="Pfam" id="PF12146"/>
    </source>
</evidence>
<dbReference type="InterPro" id="IPR051044">
    <property type="entry name" value="MAG_DAG_Lipase"/>
</dbReference>
<feature type="domain" description="Serine aminopeptidase S33" evidence="1">
    <location>
        <begin position="43"/>
        <end position="294"/>
    </location>
</feature>
<dbReference type="PANTHER" id="PTHR11614">
    <property type="entry name" value="PHOSPHOLIPASE-RELATED"/>
    <property type="match status" value="1"/>
</dbReference>
<dbReference type="RefSeq" id="WP_107976654.1">
    <property type="nucleotide sequence ID" value="NZ_BMEZ01000010.1"/>
</dbReference>
<reference evidence="2 3" key="1">
    <citation type="submission" date="2018-04" db="EMBL/GenBank/DDBJ databases">
        <title>Genomic Encyclopedia of Archaeal and Bacterial Type Strains, Phase II (KMG-II): from individual species to whole genera.</title>
        <authorList>
            <person name="Goeker M."/>
        </authorList>
    </citation>
    <scope>NUCLEOTIDE SEQUENCE [LARGE SCALE GENOMIC DNA]</scope>
    <source>
        <strain evidence="2 3">DSM 29329</strain>
    </source>
</reference>
<dbReference type="AlphaFoldDB" id="A0A2T6ATM3"/>
<gene>
    <name evidence="2" type="ORF">C8N44_11345</name>
</gene>
<proteinExistence type="predicted"/>
<dbReference type="OrthoDB" id="9788260at2"/>
<accession>A0A2T6ATM3</accession>
<dbReference type="InterPro" id="IPR022742">
    <property type="entry name" value="Hydrolase_4"/>
</dbReference>
<keyword evidence="3" id="KW-1185">Reference proteome</keyword>
<dbReference type="Gene3D" id="3.40.50.1820">
    <property type="entry name" value="alpha/beta hydrolase"/>
    <property type="match status" value="1"/>
</dbReference>
<sequence length="322" mass="35359">METAQAPFLTELADSVPGARAFWVQASDGLRLRIAHYPGPETARGTVLIFPGRTEYVEKYGRVAAGLADRGFHSIAIDWRGQGMADRMLENALTGHVDRFADYQRDVEAALALVDQLDLPGPRFLFGHSMGGCIGLRSLMNGLDVGAAAFTGPMWGIRIGAAVRPAAWALGWGSRRIGLGHLFAPGTGSDSYVARSPFEDNLLTRDREMWDYMQRQVDADPRFHLGGPSLTWVLEALGECRDLSRRPSPDLPCLTWIGANERIVDTHRVHDRMAAWPKGKLEVVENGEHELLMEGPVIRNRILEAACALFSQEDGARTALSA</sequence>
<dbReference type="InterPro" id="IPR029058">
    <property type="entry name" value="AB_hydrolase_fold"/>
</dbReference>
<dbReference type="Proteomes" id="UP000244069">
    <property type="component" value="Unassembled WGS sequence"/>
</dbReference>
<protein>
    <submittedName>
        <fullName evidence="2">Lysophospholipase</fullName>
    </submittedName>
</protein>
<dbReference type="Pfam" id="PF12146">
    <property type="entry name" value="Hydrolase_4"/>
    <property type="match status" value="1"/>
</dbReference>
<evidence type="ECO:0000313" key="2">
    <source>
        <dbReference type="EMBL" id="PTX47161.1"/>
    </source>
</evidence>